<name>A0A8E0WMS1_9RICK</name>
<keyword evidence="2" id="KW-1185">Reference proteome</keyword>
<accession>A0A8E0WMS1</accession>
<evidence type="ECO:0000313" key="2">
    <source>
        <dbReference type="Proteomes" id="UP000027161"/>
    </source>
</evidence>
<protein>
    <submittedName>
        <fullName evidence="1">Uncharacterized protein</fullName>
    </submittedName>
</protein>
<reference evidence="1 2" key="1">
    <citation type="submission" date="2014-02" db="EMBL/GenBank/DDBJ databases">
        <title>Draft genome sequence of Rickettsia buchneri sp. nov. ISO7T.</title>
        <authorList>
            <person name="Felsheim R.F."/>
            <person name="Kurtti T.J."/>
            <person name="Munderloh U.G."/>
        </authorList>
    </citation>
    <scope>NUCLEOTIDE SEQUENCE [LARGE SCALE GENOMIC DNA]</scope>
    <source>
        <strain evidence="1 2">ISO7</strain>
    </source>
</reference>
<comment type="caution">
    <text evidence="1">The sequence shown here is derived from an EMBL/GenBank/DDBJ whole genome shotgun (WGS) entry which is preliminary data.</text>
</comment>
<dbReference type="Proteomes" id="UP000027161">
    <property type="component" value="Unassembled WGS sequence"/>
</dbReference>
<dbReference type="AlphaFoldDB" id="A0A8E0WMS1"/>
<evidence type="ECO:0000313" key="1">
    <source>
        <dbReference type="EMBL" id="KDO03523.1"/>
    </source>
</evidence>
<proteinExistence type="predicted"/>
<sequence>MPKQEDLRPYMIPDIFINILLDLDLNNTKKYCTK</sequence>
<organism evidence="1 2">
    <name type="scientific">Rickettsia tamurae subsp. buchneri</name>
    <dbReference type="NCBI Taxonomy" id="1462938"/>
    <lineage>
        <taxon>Bacteria</taxon>
        <taxon>Pseudomonadati</taxon>
        <taxon>Pseudomonadota</taxon>
        <taxon>Alphaproteobacteria</taxon>
        <taxon>Rickettsiales</taxon>
        <taxon>Rickettsiaceae</taxon>
        <taxon>Rickettsieae</taxon>
        <taxon>Rickettsia</taxon>
        <taxon>spotted fever group</taxon>
    </lineage>
</organism>
<dbReference type="EMBL" id="JFKF01000026">
    <property type="protein sequence ID" value="KDO03523.1"/>
    <property type="molecule type" value="Genomic_DNA"/>
</dbReference>
<gene>
    <name evidence="1" type="ORF">REISMN_01270</name>
</gene>